<evidence type="ECO:0000313" key="1">
    <source>
        <dbReference type="EMBL" id="KAK2191874.1"/>
    </source>
</evidence>
<dbReference type="Proteomes" id="UP001209878">
    <property type="component" value="Unassembled WGS sequence"/>
</dbReference>
<evidence type="ECO:0000313" key="2">
    <source>
        <dbReference type="Proteomes" id="UP001209878"/>
    </source>
</evidence>
<sequence length="100" mass="11401">MTDRGGGYCSSRYRTGREVASDRGVGKHGRNYRCIPFLSCHPGIFILLLVQVPGPGVYHHPLPMDFRRPFSDAHFFDLRSLLLREKLDSLQTEQRAAQAR</sequence>
<proteinExistence type="predicted"/>
<dbReference type="AlphaFoldDB" id="A0AAD9UJK0"/>
<keyword evidence="2" id="KW-1185">Reference proteome</keyword>
<dbReference type="EMBL" id="JAODUO010000043">
    <property type="protein sequence ID" value="KAK2191874.1"/>
    <property type="molecule type" value="Genomic_DNA"/>
</dbReference>
<protein>
    <submittedName>
        <fullName evidence="1">Uncharacterized protein</fullName>
    </submittedName>
</protein>
<reference evidence="1" key="1">
    <citation type="journal article" date="2023" name="Mol. Biol. Evol.">
        <title>Third-Generation Sequencing Reveals the Adaptive Role of the Epigenome in Three Deep-Sea Polychaetes.</title>
        <authorList>
            <person name="Perez M."/>
            <person name="Aroh O."/>
            <person name="Sun Y."/>
            <person name="Lan Y."/>
            <person name="Juniper S.K."/>
            <person name="Young C.R."/>
            <person name="Angers B."/>
            <person name="Qian P.Y."/>
        </authorList>
    </citation>
    <scope>NUCLEOTIDE SEQUENCE</scope>
    <source>
        <strain evidence="1">R07B-5</strain>
    </source>
</reference>
<accession>A0AAD9UJK0</accession>
<organism evidence="1 2">
    <name type="scientific">Ridgeia piscesae</name>
    <name type="common">Tubeworm</name>
    <dbReference type="NCBI Taxonomy" id="27915"/>
    <lineage>
        <taxon>Eukaryota</taxon>
        <taxon>Metazoa</taxon>
        <taxon>Spiralia</taxon>
        <taxon>Lophotrochozoa</taxon>
        <taxon>Annelida</taxon>
        <taxon>Polychaeta</taxon>
        <taxon>Sedentaria</taxon>
        <taxon>Canalipalpata</taxon>
        <taxon>Sabellida</taxon>
        <taxon>Siboglinidae</taxon>
        <taxon>Ridgeia</taxon>
    </lineage>
</organism>
<name>A0AAD9UJK0_RIDPI</name>
<gene>
    <name evidence="1" type="ORF">NP493_43g00024</name>
</gene>
<comment type="caution">
    <text evidence="1">The sequence shown here is derived from an EMBL/GenBank/DDBJ whole genome shotgun (WGS) entry which is preliminary data.</text>
</comment>